<name>A0A0N5D1J8_THECL</name>
<proteinExistence type="predicted"/>
<sequence>MQEAVRWRAFELLKLVANLLIAAEIFTALADLITEFLEIISHTILFNFGGYPAETFSTTSYQSILIHRCKVKEITDYVDATLRTVHRWIKCRKLCYFAACIIDKDDNIVLEAMINIIDVHHPHLTSHKLFEQDAVDLKRQFQQTIFMLQREAYIENLECDSLNKGKFKWEKCDQRNPSDLRPCGNRIDNKLIEV</sequence>
<evidence type="ECO:0000313" key="5">
    <source>
        <dbReference type="WBParaSite" id="TCLT_0000672801-mRNA-1"/>
    </source>
</evidence>
<evidence type="ECO:0000313" key="4">
    <source>
        <dbReference type="Proteomes" id="UP000276776"/>
    </source>
</evidence>
<dbReference type="GO" id="GO:0016035">
    <property type="term" value="C:zeta DNA polymerase complex"/>
    <property type="evidence" value="ECO:0007669"/>
    <property type="project" value="TreeGrafter"/>
</dbReference>
<feature type="transmembrane region" description="Helical" evidence="1">
    <location>
        <begin position="12"/>
        <end position="33"/>
    </location>
</feature>
<keyword evidence="1" id="KW-1133">Transmembrane helix</keyword>
<dbReference type="InterPro" id="IPR003511">
    <property type="entry name" value="HORMA_dom"/>
</dbReference>
<gene>
    <name evidence="3" type="ORF">TCLT_LOCUS6717</name>
</gene>
<keyword evidence="1" id="KW-0472">Membrane</keyword>
<dbReference type="OrthoDB" id="21254at2759"/>
<keyword evidence="4" id="KW-1185">Reference proteome</keyword>
<evidence type="ECO:0000259" key="2">
    <source>
        <dbReference type="PROSITE" id="PS50815"/>
    </source>
</evidence>
<evidence type="ECO:0000313" key="3">
    <source>
        <dbReference type="EMBL" id="VDN04097.1"/>
    </source>
</evidence>
<dbReference type="AlphaFoldDB" id="A0A0N5D1J8"/>
<organism evidence="5">
    <name type="scientific">Thelazia callipaeda</name>
    <name type="common">Oriental eyeworm</name>
    <name type="synonym">Parasitic nematode</name>
    <dbReference type="NCBI Taxonomy" id="103827"/>
    <lineage>
        <taxon>Eukaryota</taxon>
        <taxon>Metazoa</taxon>
        <taxon>Ecdysozoa</taxon>
        <taxon>Nematoda</taxon>
        <taxon>Chromadorea</taxon>
        <taxon>Rhabditida</taxon>
        <taxon>Spirurina</taxon>
        <taxon>Spiruromorpha</taxon>
        <taxon>Thelazioidea</taxon>
        <taxon>Thelaziidae</taxon>
        <taxon>Thelazia</taxon>
    </lineage>
</organism>
<dbReference type="PROSITE" id="PS50815">
    <property type="entry name" value="HORMA"/>
    <property type="match status" value="1"/>
</dbReference>
<protein>
    <submittedName>
        <fullName evidence="5">HORMA domain-containing protein</fullName>
    </submittedName>
</protein>
<dbReference type="EMBL" id="UYYF01004438">
    <property type="protein sequence ID" value="VDN04097.1"/>
    <property type="molecule type" value="Genomic_DNA"/>
</dbReference>
<feature type="domain" description="HORMA" evidence="2">
    <location>
        <begin position="27"/>
        <end position="194"/>
    </location>
</feature>
<evidence type="ECO:0000256" key="1">
    <source>
        <dbReference type="SAM" id="Phobius"/>
    </source>
</evidence>
<dbReference type="Gene3D" id="3.30.900.10">
    <property type="entry name" value="HORMA domain"/>
    <property type="match status" value="1"/>
</dbReference>
<dbReference type="PANTHER" id="PTHR11842">
    <property type="entry name" value="MITOTIC SPINDLE ASSEMBLY CHECKPOINT PROTEIN MAD2"/>
    <property type="match status" value="1"/>
</dbReference>
<reference evidence="5" key="1">
    <citation type="submission" date="2017-02" db="UniProtKB">
        <authorList>
            <consortium name="WormBaseParasite"/>
        </authorList>
    </citation>
    <scope>IDENTIFICATION</scope>
</reference>
<dbReference type="InterPro" id="IPR045091">
    <property type="entry name" value="Mad2-like"/>
</dbReference>
<dbReference type="WBParaSite" id="TCLT_0000672801-mRNA-1">
    <property type="protein sequence ID" value="TCLT_0000672801-mRNA-1"/>
    <property type="gene ID" value="TCLT_0000672801"/>
</dbReference>
<dbReference type="SUPFAM" id="SSF56019">
    <property type="entry name" value="The spindle assembly checkpoint protein mad2"/>
    <property type="match status" value="1"/>
</dbReference>
<accession>A0A0N5D1J8</accession>
<keyword evidence="1" id="KW-0812">Transmembrane</keyword>
<dbReference type="InterPro" id="IPR036570">
    <property type="entry name" value="HORMA_dom_sf"/>
</dbReference>
<dbReference type="Proteomes" id="UP000276776">
    <property type="component" value="Unassembled WGS sequence"/>
</dbReference>
<reference evidence="3 4" key="2">
    <citation type="submission" date="2018-11" db="EMBL/GenBank/DDBJ databases">
        <authorList>
            <consortium name="Pathogen Informatics"/>
        </authorList>
    </citation>
    <scope>NUCLEOTIDE SEQUENCE [LARGE SCALE GENOMIC DNA]</scope>
</reference>
<dbReference type="PANTHER" id="PTHR11842:SF10">
    <property type="entry name" value="MITOTIC SPINDLE ASSEMBLY CHECKPOINT PROTEIN MAD2B"/>
    <property type="match status" value="1"/>
</dbReference>
<dbReference type="STRING" id="103827.A0A0N5D1J8"/>